<evidence type="ECO:0000313" key="4">
    <source>
        <dbReference type="EMBL" id="RHY48370.1"/>
    </source>
</evidence>
<dbReference type="PANTHER" id="PTHR10063">
    <property type="entry name" value="TUBERIN"/>
    <property type="match status" value="1"/>
</dbReference>
<gene>
    <name evidence="4" type="ORF">DYB38_010047</name>
</gene>
<keyword evidence="1" id="KW-0343">GTPase activation</keyword>
<dbReference type="Pfam" id="PF02145">
    <property type="entry name" value="Rap_GAP"/>
    <property type="match status" value="1"/>
</dbReference>
<feature type="compositionally biased region" description="Low complexity" evidence="2">
    <location>
        <begin position="292"/>
        <end position="308"/>
    </location>
</feature>
<dbReference type="VEuPathDB" id="FungiDB:H257_08620"/>
<dbReference type="EMBL" id="QUTC01007272">
    <property type="protein sequence ID" value="RHY48370.1"/>
    <property type="molecule type" value="Genomic_DNA"/>
</dbReference>
<dbReference type="Proteomes" id="UP000265716">
    <property type="component" value="Unassembled WGS sequence"/>
</dbReference>
<dbReference type="PROSITE" id="PS50085">
    <property type="entry name" value="RAPGAP"/>
    <property type="match status" value="1"/>
</dbReference>
<evidence type="ECO:0000313" key="5">
    <source>
        <dbReference type="Proteomes" id="UP000265716"/>
    </source>
</evidence>
<evidence type="ECO:0000259" key="3">
    <source>
        <dbReference type="PROSITE" id="PS50085"/>
    </source>
</evidence>
<evidence type="ECO:0000256" key="1">
    <source>
        <dbReference type="ARBA" id="ARBA00022468"/>
    </source>
</evidence>
<organism evidence="4 5">
    <name type="scientific">Aphanomyces astaci</name>
    <name type="common">Crayfish plague agent</name>
    <dbReference type="NCBI Taxonomy" id="112090"/>
    <lineage>
        <taxon>Eukaryota</taxon>
        <taxon>Sar</taxon>
        <taxon>Stramenopiles</taxon>
        <taxon>Oomycota</taxon>
        <taxon>Saprolegniomycetes</taxon>
        <taxon>Saprolegniales</taxon>
        <taxon>Verrucalvaceae</taxon>
        <taxon>Aphanomyces</taxon>
    </lineage>
</organism>
<dbReference type="GO" id="GO:0005737">
    <property type="term" value="C:cytoplasm"/>
    <property type="evidence" value="ECO:0007669"/>
    <property type="project" value="TreeGrafter"/>
</dbReference>
<dbReference type="GO" id="GO:0005096">
    <property type="term" value="F:GTPase activator activity"/>
    <property type="evidence" value="ECO:0007669"/>
    <property type="project" value="UniProtKB-KW"/>
</dbReference>
<feature type="region of interest" description="Disordered" evidence="2">
    <location>
        <begin position="292"/>
        <end position="312"/>
    </location>
</feature>
<dbReference type="AlphaFoldDB" id="A0A397CRT0"/>
<dbReference type="SUPFAM" id="SSF111347">
    <property type="entry name" value="Rap/Ran-GAP"/>
    <property type="match status" value="1"/>
</dbReference>
<dbReference type="InterPro" id="IPR027107">
    <property type="entry name" value="Tuberin/Ral-act_asu"/>
</dbReference>
<dbReference type="GO" id="GO:0051056">
    <property type="term" value="P:regulation of small GTPase mediated signal transduction"/>
    <property type="evidence" value="ECO:0007669"/>
    <property type="project" value="InterPro"/>
</dbReference>
<name>A0A397CRT0_APHAT</name>
<protein>
    <recommendedName>
        <fullName evidence="3">Rap-GAP domain-containing protein</fullName>
    </recommendedName>
</protein>
<feature type="non-terminal residue" evidence="4">
    <location>
        <position position="1"/>
    </location>
</feature>
<accession>A0A397CRT0</accession>
<dbReference type="PANTHER" id="PTHR10063:SF0">
    <property type="entry name" value="TUBERIN"/>
    <property type="match status" value="1"/>
</dbReference>
<comment type="caution">
    <text evidence="4">The sequence shown here is derived from an EMBL/GenBank/DDBJ whole genome shotgun (WGS) entry which is preliminary data.</text>
</comment>
<proteinExistence type="predicted"/>
<dbReference type="InterPro" id="IPR000331">
    <property type="entry name" value="Rap/Ran_GAP_dom"/>
</dbReference>
<feature type="domain" description="Rap-GAP" evidence="3">
    <location>
        <begin position="226"/>
        <end position="440"/>
    </location>
</feature>
<dbReference type="GO" id="GO:0005634">
    <property type="term" value="C:nucleus"/>
    <property type="evidence" value="ECO:0007669"/>
    <property type="project" value="InterPro"/>
</dbReference>
<dbReference type="Gene3D" id="3.40.50.11210">
    <property type="entry name" value="Rap/Ran-GAP"/>
    <property type="match status" value="1"/>
</dbReference>
<evidence type="ECO:0000256" key="2">
    <source>
        <dbReference type="SAM" id="MobiDB-lite"/>
    </source>
</evidence>
<reference evidence="4 5" key="1">
    <citation type="submission" date="2018-08" db="EMBL/GenBank/DDBJ databases">
        <title>Aphanomyces genome sequencing and annotation.</title>
        <authorList>
            <person name="Minardi D."/>
            <person name="Oidtmann B."/>
            <person name="Van Der Giezen M."/>
            <person name="Studholme D.J."/>
        </authorList>
    </citation>
    <scope>NUCLEOTIDE SEQUENCE [LARGE SCALE GENOMIC DNA]</scope>
    <source>
        <strain evidence="4 5">SA</strain>
    </source>
</reference>
<sequence length="445" mass="49033">HRVCKPLDDNNGPRVHSVEKISCLCLALVWNFLHVLPPSLDDDNNDKVNSNDDNVVQSDDLVVALALQALCRPASKFMASLALQVLMQCFSQSKLTRRDHLARAILPTLLHAHKSVLVDTAVDFIQTHLHHLPLPPSNTVAALNGPATCHSSTKMSWYHRGSILTLCTTDRDAVITVRYATNTHTWTLPSNDPMQLMTTVFRLDPLALDSPSMQRLVEGAPLSRALAVLDRSPTYETHKVGVLYVPHDKATEIELLEVVGGSPRYLEFLRGLGEMVPLQHLVGYNGGLDISTNTSSSSPTATSDSPPDSGRHIAKKRHIGNDFVHIEYLDYDDTDNDDGIPSLGGQFSDVRIFVQPLTGGDDLFRTRVQCKHATTLAPFGPLHGVQVVPGHMVAAAVRLTAIHANLACREMHQDRFEFVLNVEDRLRQIKQIGTRFVDATASPMV</sequence>
<dbReference type="InterPro" id="IPR035974">
    <property type="entry name" value="Rap/Ran-GAP_sf"/>
</dbReference>